<comment type="similarity">
    <text evidence="6">Belongs to the methyltransferase superfamily. tRNA (adenine-N(6)-)-methyltransferase family.</text>
</comment>
<dbReference type="InterPro" id="IPR022882">
    <property type="entry name" value="tRNA_adenine-N6_MeTrfase"/>
</dbReference>
<dbReference type="PANTHER" id="PTHR47739">
    <property type="entry name" value="TRNA1(VAL) (ADENINE(37)-N6)-METHYLTRANSFERASE"/>
    <property type="match status" value="1"/>
</dbReference>
<dbReference type="GO" id="GO:0008168">
    <property type="term" value="F:methyltransferase activity"/>
    <property type="evidence" value="ECO:0007669"/>
    <property type="project" value="UniProtKB-KW"/>
</dbReference>
<evidence type="ECO:0000256" key="4">
    <source>
        <dbReference type="ARBA" id="ARBA00022691"/>
    </source>
</evidence>
<dbReference type="EC" id="2.1.1.223" evidence="6"/>
<evidence type="ECO:0000313" key="8">
    <source>
        <dbReference type="EMBL" id="MFD2731882.1"/>
    </source>
</evidence>
<keyword evidence="1 6" id="KW-0963">Cytoplasm</keyword>
<dbReference type="PROSITE" id="PS00092">
    <property type="entry name" value="N6_MTASE"/>
    <property type="match status" value="1"/>
</dbReference>
<proteinExistence type="inferred from homology"/>
<dbReference type="PRINTS" id="PR00507">
    <property type="entry name" value="N12N6MTFRASE"/>
</dbReference>
<comment type="catalytic activity">
    <reaction evidence="6">
        <text>adenosine(37) in tRNA1(Val) + S-adenosyl-L-methionine = N(6)-methyladenosine(37) in tRNA1(Val) + S-adenosyl-L-homocysteine + H(+)</text>
        <dbReference type="Rhea" id="RHEA:43160"/>
        <dbReference type="Rhea" id="RHEA-COMP:10369"/>
        <dbReference type="Rhea" id="RHEA-COMP:10370"/>
        <dbReference type="ChEBI" id="CHEBI:15378"/>
        <dbReference type="ChEBI" id="CHEBI:57856"/>
        <dbReference type="ChEBI" id="CHEBI:59789"/>
        <dbReference type="ChEBI" id="CHEBI:74411"/>
        <dbReference type="ChEBI" id="CHEBI:74449"/>
        <dbReference type="EC" id="2.1.1.223"/>
    </reaction>
</comment>
<keyword evidence="3 6" id="KW-0808">Transferase</keyword>
<dbReference type="InterPro" id="IPR029063">
    <property type="entry name" value="SAM-dependent_MTases_sf"/>
</dbReference>
<gene>
    <name evidence="8" type="ORF">ACFSSE_09205</name>
</gene>
<dbReference type="GO" id="GO:0032259">
    <property type="term" value="P:methylation"/>
    <property type="evidence" value="ECO:0007669"/>
    <property type="project" value="UniProtKB-KW"/>
</dbReference>
<dbReference type="PANTHER" id="PTHR47739:SF1">
    <property type="entry name" value="TRNA1(VAL) (ADENINE(37)-N6)-METHYLTRANSFERASE"/>
    <property type="match status" value="1"/>
</dbReference>
<dbReference type="InterPro" id="IPR007848">
    <property type="entry name" value="Small_mtfrase_dom"/>
</dbReference>
<organism evidence="8 9">
    <name type="scientific">Pedobacter alpinus</name>
    <dbReference type="NCBI Taxonomy" id="1590643"/>
    <lineage>
        <taxon>Bacteria</taxon>
        <taxon>Pseudomonadati</taxon>
        <taxon>Bacteroidota</taxon>
        <taxon>Sphingobacteriia</taxon>
        <taxon>Sphingobacteriales</taxon>
        <taxon>Sphingobacteriaceae</taxon>
        <taxon>Pedobacter</taxon>
    </lineage>
</organism>
<keyword evidence="5 6" id="KW-0819">tRNA processing</keyword>
<dbReference type="EMBL" id="JBHULV010000028">
    <property type="protein sequence ID" value="MFD2731882.1"/>
    <property type="molecule type" value="Genomic_DNA"/>
</dbReference>
<comment type="subcellular location">
    <subcellularLocation>
        <location evidence="6">Cytoplasm</location>
    </subcellularLocation>
</comment>
<sequence>MSIFHFKQFVIDQEGCPMKINTDGVLLGAMCNVSAAKRILDIGTGTGVIALMIAQRNREAFVDAIDVDYIAYDKSKKNFENSLFHSCLKAHHHSFKEFFDLNPLNKYNLIVSNPPYFLNALQSPKASKNISKHTNEQFFLDLLLAAKNHLTDNGNLELVLPVDISLMLQNTAQDYGLYANNCIKINSYPDKAHIRHIISFSKQQKEQLDFQEFCIYESQGIHSLQYKTLLKDFFKIF</sequence>
<keyword evidence="9" id="KW-1185">Reference proteome</keyword>
<dbReference type="HAMAP" id="MF_01872">
    <property type="entry name" value="tRNA_methyltr_YfiC"/>
    <property type="match status" value="1"/>
</dbReference>
<dbReference type="RefSeq" id="WP_379043515.1">
    <property type="nucleotide sequence ID" value="NZ_JBHSKW010000032.1"/>
</dbReference>
<keyword evidence="4 6" id="KW-0949">S-adenosyl-L-methionine</keyword>
<evidence type="ECO:0000256" key="2">
    <source>
        <dbReference type="ARBA" id="ARBA00022603"/>
    </source>
</evidence>
<dbReference type="Pfam" id="PF05175">
    <property type="entry name" value="MTS"/>
    <property type="match status" value="1"/>
</dbReference>
<dbReference type="CDD" id="cd02440">
    <property type="entry name" value="AdoMet_MTases"/>
    <property type="match status" value="1"/>
</dbReference>
<dbReference type="Proteomes" id="UP001597546">
    <property type="component" value="Unassembled WGS sequence"/>
</dbReference>
<evidence type="ECO:0000256" key="3">
    <source>
        <dbReference type="ARBA" id="ARBA00022679"/>
    </source>
</evidence>
<dbReference type="Gene3D" id="3.40.50.150">
    <property type="entry name" value="Vaccinia Virus protein VP39"/>
    <property type="match status" value="1"/>
</dbReference>
<protein>
    <recommendedName>
        <fullName evidence="6">tRNA1(Val) (adenine(37)-N6)-methyltransferase</fullName>
        <ecNumber evidence="6">2.1.1.223</ecNumber>
    </recommendedName>
    <alternativeName>
        <fullName evidence="6">tRNA m6A37 methyltransferase</fullName>
    </alternativeName>
</protein>
<comment type="caution">
    <text evidence="8">The sequence shown here is derived from an EMBL/GenBank/DDBJ whole genome shotgun (WGS) entry which is preliminary data.</text>
</comment>
<reference evidence="9" key="1">
    <citation type="journal article" date="2019" name="Int. J. Syst. Evol. Microbiol.">
        <title>The Global Catalogue of Microorganisms (GCM) 10K type strain sequencing project: providing services to taxonomists for standard genome sequencing and annotation.</title>
        <authorList>
            <consortium name="The Broad Institute Genomics Platform"/>
            <consortium name="The Broad Institute Genome Sequencing Center for Infectious Disease"/>
            <person name="Wu L."/>
            <person name="Ma J."/>
        </authorList>
    </citation>
    <scope>NUCLEOTIDE SEQUENCE [LARGE SCALE GENOMIC DNA]</scope>
    <source>
        <strain evidence="9">KCTC 42456</strain>
    </source>
</reference>
<comment type="function">
    <text evidence="6">Specifically methylates the adenine in position 37 of tRNA(1)(Val) (anticodon cmo5UAC).</text>
</comment>
<evidence type="ECO:0000313" key="9">
    <source>
        <dbReference type="Proteomes" id="UP001597546"/>
    </source>
</evidence>
<accession>A0ABW5TSX8</accession>
<feature type="domain" description="Methyltransferase small" evidence="7">
    <location>
        <begin position="27"/>
        <end position="160"/>
    </location>
</feature>
<evidence type="ECO:0000256" key="6">
    <source>
        <dbReference type="HAMAP-Rule" id="MF_01872"/>
    </source>
</evidence>
<evidence type="ECO:0000256" key="5">
    <source>
        <dbReference type="ARBA" id="ARBA00022694"/>
    </source>
</evidence>
<dbReference type="SUPFAM" id="SSF53335">
    <property type="entry name" value="S-adenosyl-L-methionine-dependent methyltransferases"/>
    <property type="match status" value="1"/>
</dbReference>
<evidence type="ECO:0000259" key="7">
    <source>
        <dbReference type="Pfam" id="PF05175"/>
    </source>
</evidence>
<dbReference type="InterPro" id="IPR050210">
    <property type="entry name" value="tRNA_Adenine-N(6)_MTase"/>
</dbReference>
<dbReference type="InterPro" id="IPR002052">
    <property type="entry name" value="DNA_methylase_N6_adenine_CS"/>
</dbReference>
<keyword evidence="2 6" id="KW-0489">Methyltransferase</keyword>
<name>A0ABW5TSX8_9SPHI</name>
<evidence type="ECO:0000256" key="1">
    <source>
        <dbReference type="ARBA" id="ARBA00022490"/>
    </source>
</evidence>